<feature type="region of interest" description="Disordered" evidence="1">
    <location>
        <begin position="72"/>
        <end position="97"/>
    </location>
</feature>
<sequence>MMMRIAVRLPGEVITFVDSEVSQIRIPSRRAAVVLRASNASDAAILTATEPNHHLDALAGQAAKLAPTSIDAAHPARPARRDPCLYPRTGQALPRTG</sequence>
<proteinExistence type="predicted"/>
<dbReference type="Proteomes" id="UP000001472">
    <property type="component" value="Chromosome"/>
</dbReference>
<evidence type="ECO:0000313" key="3">
    <source>
        <dbReference type="Proteomes" id="UP000001472"/>
    </source>
</evidence>
<dbReference type="RefSeq" id="WP_003899337.1">
    <property type="nucleotide sequence ID" value="NC_008769.1"/>
</dbReference>
<gene>
    <name evidence="2" type="ordered locus">BCG_2492</name>
</gene>
<protein>
    <submittedName>
        <fullName evidence="2">Uncharacterized protein</fullName>
    </submittedName>
</protein>
<dbReference type="SMR" id="A0A0H3M799"/>
<dbReference type="AlphaFoldDB" id="A0A0H3M799"/>
<dbReference type="GeneID" id="45426465"/>
<organism evidence="2 3">
    <name type="scientific">Mycobacterium bovis (strain BCG / Pasteur 1173P2)</name>
    <dbReference type="NCBI Taxonomy" id="410289"/>
    <lineage>
        <taxon>Bacteria</taxon>
        <taxon>Bacillati</taxon>
        <taxon>Actinomycetota</taxon>
        <taxon>Actinomycetes</taxon>
        <taxon>Mycobacteriales</taxon>
        <taxon>Mycobacteriaceae</taxon>
        <taxon>Mycobacterium</taxon>
        <taxon>Mycobacterium tuberculosis complex</taxon>
    </lineage>
</organism>
<evidence type="ECO:0000313" key="2">
    <source>
        <dbReference type="EMBL" id="CAL72480.1"/>
    </source>
</evidence>
<accession>A0A0H3M799</accession>
<evidence type="ECO:0000256" key="1">
    <source>
        <dbReference type="SAM" id="MobiDB-lite"/>
    </source>
</evidence>
<name>A0A0H3M799_MYCBP</name>
<reference evidence="2 3" key="1">
    <citation type="journal article" date="2007" name="Proc. Natl. Acad. Sci. U.S.A.">
        <title>Genome plasticity of BCG and impact on vaccine efficacy.</title>
        <authorList>
            <person name="Brosch R."/>
            <person name="Gordon S.V."/>
            <person name="Garnier T."/>
            <person name="Eiglmeier K."/>
            <person name="Frigui W."/>
            <person name="Valenti P."/>
            <person name="Dos Santos S."/>
            <person name="Duthoy S."/>
            <person name="Lacroix C."/>
            <person name="Garcia-Pelayo C."/>
            <person name="Inwald J.K."/>
            <person name="Golby P."/>
            <person name="Garcia J.N."/>
            <person name="Hewinson R.G."/>
            <person name="Behr M.A."/>
            <person name="Quail M.A."/>
            <person name="Churcher C."/>
            <person name="Barrell B.G."/>
            <person name="Parkhill J."/>
            <person name="Cole S.T."/>
        </authorList>
    </citation>
    <scope>NUCLEOTIDE SEQUENCE [LARGE SCALE GENOMIC DNA]</scope>
    <source>
        <strain evidence="3">BCG / Pasteur 1173P2</strain>
    </source>
</reference>
<dbReference type="EMBL" id="AM408590">
    <property type="protein sequence ID" value="CAL72480.1"/>
    <property type="molecule type" value="Genomic_DNA"/>
</dbReference>
<dbReference type="KEGG" id="mbb:BCG_2492"/>
<dbReference type="HOGENOM" id="CLU_183732_0_0_11"/>